<evidence type="ECO:0000313" key="3">
    <source>
        <dbReference type="Proteomes" id="UP000516173"/>
    </source>
</evidence>
<evidence type="ECO:0000313" key="2">
    <source>
        <dbReference type="EMBL" id="BCK57200.1"/>
    </source>
</evidence>
<proteinExistence type="predicted"/>
<reference evidence="2 3" key="1">
    <citation type="submission" date="2020-08" db="EMBL/GenBank/DDBJ databases">
        <title>Genome Sequencing of Nocardia wallacei strain FMUON74 and assembly.</title>
        <authorList>
            <person name="Toyokawa M."/>
            <person name="Uesaka K."/>
        </authorList>
    </citation>
    <scope>NUCLEOTIDE SEQUENCE [LARGE SCALE GENOMIC DNA]</scope>
    <source>
        <strain evidence="2 3">FMUON74</strain>
    </source>
</reference>
<dbReference type="AlphaFoldDB" id="A0A7G1KQ16"/>
<accession>A0A7G1KQ16</accession>
<dbReference type="Proteomes" id="UP000516173">
    <property type="component" value="Chromosome"/>
</dbReference>
<dbReference type="KEGG" id="nwl:NWFMUON74_49720"/>
<gene>
    <name evidence="2" type="ORF">NWFMUON74_49720</name>
</gene>
<name>A0A7G1KQ16_9NOCA</name>
<evidence type="ECO:0000256" key="1">
    <source>
        <dbReference type="SAM" id="MobiDB-lite"/>
    </source>
</evidence>
<feature type="region of interest" description="Disordered" evidence="1">
    <location>
        <begin position="1"/>
        <end position="36"/>
    </location>
</feature>
<keyword evidence="3" id="KW-1185">Reference proteome</keyword>
<organism evidence="2 3">
    <name type="scientific">Nocardia wallacei</name>
    <dbReference type="NCBI Taxonomy" id="480035"/>
    <lineage>
        <taxon>Bacteria</taxon>
        <taxon>Bacillati</taxon>
        <taxon>Actinomycetota</taxon>
        <taxon>Actinomycetes</taxon>
        <taxon>Mycobacteriales</taxon>
        <taxon>Nocardiaceae</taxon>
        <taxon>Nocardia</taxon>
    </lineage>
</organism>
<dbReference type="RefSeq" id="WP_187684132.1">
    <property type="nucleotide sequence ID" value="NZ_AP023396.1"/>
</dbReference>
<sequence>MGEPVAAESGSQPVLRQPPQLPTDPLPDPRQEPPVRSLEIIGCDRDGLDPRTARVIASALDDLHAKYPIPLRGIEIGEPGGAAVQRTGPGPGTEDSGGFWLVLDRTVIRPEESEQPRRRWSRRKFERAVYAAVVKEYGHALDRAGGFKAHEKAWQTALTDSLLGGSYNPLDPAQALVDGFTEVVLHGKRAGKTATVLHDALAEAVPKYVAPESGSQLVR</sequence>
<protein>
    <submittedName>
        <fullName evidence="2">Uncharacterized protein</fullName>
    </submittedName>
</protein>
<dbReference type="GeneID" id="80349414"/>
<dbReference type="EMBL" id="AP023396">
    <property type="protein sequence ID" value="BCK57200.1"/>
    <property type="molecule type" value="Genomic_DNA"/>
</dbReference>